<proteinExistence type="predicted"/>
<reference evidence="1" key="1">
    <citation type="journal article" date="2020" name="Stud. Mycol.">
        <title>101 Dothideomycetes genomes: a test case for predicting lifestyles and emergence of pathogens.</title>
        <authorList>
            <person name="Haridas S."/>
            <person name="Albert R."/>
            <person name="Binder M."/>
            <person name="Bloem J."/>
            <person name="Labutti K."/>
            <person name="Salamov A."/>
            <person name="Andreopoulos B."/>
            <person name="Baker S."/>
            <person name="Barry K."/>
            <person name="Bills G."/>
            <person name="Bluhm B."/>
            <person name="Cannon C."/>
            <person name="Castanera R."/>
            <person name="Culley D."/>
            <person name="Daum C."/>
            <person name="Ezra D."/>
            <person name="Gonzalez J."/>
            <person name="Henrissat B."/>
            <person name="Kuo A."/>
            <person name="Liang C."/>
            <person name="Lipzen A."/>
            <person name="Lutzoni F."/>
            <person name="Magnuson J."/>
            <person name="Mondo S."/>
            <person name="Nolan M."/>
            <person name="Ohm R."/>
            <person name="Pangilinan J."/>
            <person name="Park H.-J."/>
            <person name="Ramirez L."/>
            <person name="Alfaro M."/>
            <person name="Sun H."/>
            <person name="Tritt A."/>
            <person name="Yoshinaga Y."/>
            <person name="Zwiers L.-H."/>
            <person name="Turgeon B."/>
            <person name="Goodwin S."/>
            <person name="Spatafora J."/>
            <person name="Crous P."/>
            <person name="Grigoriev I."/>
        </authorList>
    </citation>
    <scope>NUCLEOTIDE SEQUENCE</scope>
    <source>
        <strain evidence="1">CBS 110217</strain>
    </source>
</reference>
<dbReference type="PANTHER" id="PTHR37049">
    <property type="entry name" value="PEPTIDASE S41 FAMILY PROTEIN"/>
    <property type="match status" value="1"/>
</dbReference>
<evidence type="ECO:0000313" key="2">
    <source>
        <dbReference type="Proteomes" id="UP000799777"/>
    </source>
</evidence>
<dbReference type="OrthoDB" id="27214at2759"/>
<dbReference type="AlphaFoldDB" id="A0A9P4H2Q4"/>
<sequence>MSSDGRISLKSSGNEVASHGKRVGRRKLRLVLLAMTTFQQFFPTIPPYTGSRIRSHQFADILGTAYTEWWQSLDPDSFGSQDSAALEWVAVKRINAATGRNFASWSEYFGPILDRNDKFSQTQLYNLSDKVFDYDMFGWTYEPWVNLSYVVTNGSWTPDEIVLFTDGLCSSACALFVELMTEVAGVRTITVGGRPEHGAMRTASGNRGAAVYTSNRLDYEINNLITLANNAAAFDQLPSREDTGMFTKYRRSTFAIKCGPTT</sequence>
<evidence type="ECO:0000313" key="1">
    <source>
        <dbReference type="EMBL" id="KAF2026169.1"/>
    </source>
</evidence>
<gene>
    <name evidence="1" type="ORF">EK21DRAFT_116064</name>
</gene>
<evidence type="ECO:0008006" key="3">
    <source>
        <dbReference type="Google" id="ProtNLM"/>
    </source>
</evidence>
<dbReference type="Proteomes" id="UP000799777">
    <property type="component" value="Unassembled WGS sequence"/>
</dbReference>
<keyword evidence="2" id="KW-1185">Reference proteome</keyword>
<protein>
    <recommendedName>
        <fullName evidence="3">Tail specific protease domain-containing protein</fullName>
    </recommendedName>
</protein>
<comment type="caution">
    <text evidence="1">The sequence shown here is derived from an EMBL/GenBank/DDBJ whole genome shotgun (WGS) entry which is preliminary data.</text>
</comment>
<dbReference type="InterPro" id="IPR052766">
    <property type="entry name" value="S41A_metabolite_peptidase"/>
</dbReference>
<organism evidence="1 2">
    <name type="scientific">Setomelanomma holmii</name>
    <dbReference type="NCBI Taxonomy" id="210430"/>
    <lineage>
        <taxon>Eukaryota</taxon>
        <taxon>Fungi</taxon>
        <taxon>Dikarya</taxon>
        <taxon>Ascomycota</taxon>
        <taxon>Pezizomycotina</taxon>
        <taxon>Dothideomycetes</taxon>
        <taxon>Pleosporomycetidae</taxon>
        <taxon>Pleosporales</taxon>
        <taxon>Pleosporineae</taxon>
        <taxon>Phaeosphaeriaceae</taxon>
        <taxon>Setomelanomma</taxon>
    </lineage>
</organism>
<dbReference type="PANTHER" id="PTHR37049:SF5">
    <property type="entry name" value="TAIL SPECIFIC PROTEASE DOMAIN-CONTAINING PROTEIN"/>
    <property type="match status" value="1"/>
</dbReference>
<name>A0A9P4H2Q4_9PLEO</name>
<dbReference type="EMBL" id="ML978248">
    <property type="protein sequence ID" value="KAF2026169.1"/>
    <property type="molecule type" value="Genomic_DNA"/>
</dbReference>
<accession>A0A9P4H2Q4</accession>